<evidence type="ECO:0000313" key="2">
    <source>
        <dbReference type="EMBL" id="KKK87762.1"/>
    </source>
</evidence>
<gene>
    <name evidence="2" type="ORF">LCGC14_2750000</name>
</gene>
<proteinExistence type="predicted"/>
<comment type="caution">
    <text evidence="2">The sequence shown here is derived from an EMBL/GenBank/DDBJ whole genome shotgun (WGS) entry which is preliminary data.</text>
</comment>
<evidence type="ECO:0008006" key="3">
    <source>
        <dbReference type="Google" id="ProtNLM"/>
    </source>
</evidence>
<sequence>IGTVISKFLQWIGVLESVEDKTRRLVIALEPSASQTRAFAEASQIAGSEITTWSEATKVLAKHNDELRAKSEALKTTVQGLAGQVDTIQLSLKDQVKAMLVAKKHTDLLSKASGLAGEKITDEATALEVLRQTAEPVLEIVTALEQMQREFAESTREATFQAEALNDAFAAFPDQPFLISDVAFVTGIGDLANTGQQILDSAVAGIGDIEGATNQAKSATDVWRTAVQDLDHAFAAFGIDANSTLGQLIAGFSVLAAQIPGLRADLRAGRAVGGALARDSEGNRDFVGAAQGVIGGIGAISQATRQGSTASRTGRGALAGAAAGAQVAGPIGAAIGAVAGAIVGFIRGRRAEGRFREIQDAIGLRVSDALREGIEQAAKDLDIDLQSAALLNLGAAIAEAGGITEENLTGLSRSFSRLMREVA</sequence>
<dbReference type="EMBL" id="LAZR01050256">
    <property type="protein sequence ID" value="KKK87762.1"/>
    <property type="molecule type" value="Genomic_DNA"/>
</dbReference>
<dbReference type="AlphaFoldDB" id="A0A0F8Z1Y9"/>
<protein>
    <recommendedName>
        <fullName evidence="3">Glycine zipper domain-containing protein</fullName>
    </recommendedName>
</protein>
<accession>A0A0F8Z1Y9</accession>
<keyword evidence="1" id="KW-1133">Transmembrane helix</keyword>
<organism evidence="2">
    <name type="scientific">marine sediment metagenome</name>
    <dbReference type="NCBI Taxonomy" id="412755"/>
    <lineage>
        <taxon>unclassified sequences</taxon>
        <taxon>metagenomes</taxon>
        <taxon>ecological metagenomes</taxon>
    </lineage>
</organism>
<keyword evidence="1" id="KW-0472">Membrane</keyword>
<feature type="non-terminal residue" evidence="2">
    <location>
        <position position="423"/>
    </location>
</feature>
<keyword evidence="1" id="KW-0812">Transmembrane</keyword>
<evidence type="ECO:0000256" key="1">
    <source>
        <dbReference type="SAM" id="Phobius"/>
    </source>
</evidence>
<reference evidence="2" key="1">
    <citation type="journal article" date="2015" name="Nature">
        <title>Complex archaea that bridge the gap between prokaryotes and eukaryotes.</title>
        <authorList>
            <person name="Spang A."/>
            <person name="Saw J.H."/>
            <person name="Jorgensen S.L."/>
            <person name="Zaremba-Niedzwiedzka K."/>
            <person name="Martijn J."/>
            <person name="Lind A.E."/>
            <person name="van Eijk R."/>
            <person name="Schleper C."/>
            <person name="Guy L."/>
            <person name="Ettema T.J."/>
        </authorList>
    </citation>
    <scope>NUCLEOTIDE SEQUENCE</scope>
</reference>
<feature type="non-terminal residue" evidence="2">
    <location>
        <position position="1"/>
    </location>
</feature>
<feature type="transmembrane region" description="Helical" evidence="1">
    <location>
        <begin position="327"/>
        <end position="346"/>
    </location>
</feature>
<name>A0A0F8Z1Y9_9ZZZZ</name>